<feature type="domain" description="BACON" evidence="2">
    <location>
        <begin position="270"/>
        <end position="357"/>
    </location>
</feature>
<keyword evidence="4" id="KW-1185">Reference proteome</keyword>
<dbReference type="GO" id="GO:0015631">
    <property type="term" value="F:tubulin binding"/>
    <property type="evidence" value="ECO:0007669"/>
    <property type="project" value="TreeGrafter"/>
</dbReference>
<dbReference type="EMBL" id="BKZV01000005">
    <property type="protein sequence ID" value="GER84747.1"/>
    <property type="molecule type" value="Genomic_DNA"/>
</dbReference>
<dbReference type="GO" id="GO:0005737">
    <property type="term" value="C:cytoplasm"/>
    <property type="evidence" value="ECO:0007669"/>
    <property type="project" value="TreeGrafter"/>
</dbReference>
<keyword evidence="1" id="KW-1133">Transmembrane helix</keyword>
<feature type="transmembrane region" description="Helical" evidence="1">
    <location>
        <begin position="30"/>
        <end position="54"/>
    </location>
</feature>
<dbReference type="Proteomes" id="UP000334820">
    <property type="component" value="Unassembled WGS sequence"/>
</dbReference>
<dbReference type="GO" id="GO:0008285">
    <property type="term" value="P:negative regulation of cell population proliferation"/>
    <property type="evidence" value="ECO:0007669"/>
    <property type="project" value="InterPro"/>
</dbReference>
<dbReference type="Pfam" id="PF19190">
    <property type="entry name" value="BACON_2"/>
    <property type="match status" value="4"/>
</dbReference>
<evidence type="ECO:0000259" key="2">
    <source>
        <dbReference type="Pfam" id="PF19190"/>
    </source>
</evidence>
<comment type="caution">
    <text evidence="3">The sequence shown here is derived from an EMBL/GenBank/DDBJ whole genome shotgun (WGS) entry which is preliminary data.</text>
</comment>
<feature type="domain" description="BACON" evidence="2">
    <location>
        <begin position="381"/>
        <end position="477"/>
    </location>
</feature>
<proteinExistence type="predicted"/>
<dbReference type="InterPro" id="IPR013783">
    <property type="entry name" value="Ig-like_fold"/>
</dbReference>
<keyword evidence="1" id="KW-0812">Transmembrane</keyword>
<dbReference type="AlphaFoldDB" id="A0A5J4KDN0"/>
<reference evidence="3 4" key="1">
    <citation type="journal article" date="2019" name="Int. J. Syst. Evol. Microbiol.">
        <title>Thermogemmatispora aurantia sp. nov. and Thermogemmatispora argillosa sp. nov., within the class Ktedonobacteria, and emended description of the genus Thermogemmatispora.</title>
        <authorList>
            <person name="Zheng Y."/>
            <person name="Wang C.M."/>
            <person name="Sakai Y."/>
            <person name="Abe K."/>
            <person name="Yokota A."/>
            <person name="Yabe S."/>
        </authorList>
    </citation>
    <scope>NUCLEOTIDE SEQUENCE [LARGE SCALE GENOMIC DNA]</scope>
    <source>
        <strain evidence="3 4">A1-2</strain>
    </source>
</reference>
<feature type="domain" description="BACON" evidence="2">
    <location>
        <begin position="502"/>
        <end position="550"/>
    </location>
</feature>
<accession>A0A5J4KDN0</accession>
<dbReference type="InterPro" id="IPR033304">
    <property type="entry name" value="DLEC1"/>
</dbReference>
<evidence type="ECO:0000313" key="3">
    <source>
        <dbReference type="EMBL" id="GER84747.1"/>
    </source>
</evidence>
<organism evidence="3 4">
    <name type="scientific">Thermogemmatispora aurantia</name>
    <dbReference type="NCBI Taxonomy" id="2045279"/>
    <lineage>
        <taxon>Bacteria</taxon>
        <taxon>Bacillati</taxon>
        <taxon>Chloroflexota</taxon>
        <taxon>Ktedonobacteria</taxon>
        <taxon>Thermogemmatisporales</taxon>
        <taxon>Thermogemmatisporaceae</taxon>
        <taxon>Thermogemmatispora</taxon>
    </lineage>
</organism>
<dbReference type="PANTHER" id="PTHR46348:SF1">
    <property type="entry name" value="DELETED IN LUNG AND ESOPHAGEAL CANCER PROTEIN 1"/>
    <property type="match status" value="1"/>
</dbReference>
<feature type="domain" description="BACON" evidence="2">
    <location>
        <begin position="172"/>
        <end position="242"/>
    </location>
</feature>
<dbReference type="Gene3D" id="2.60.40.10">
    <property type="entry name" value="Immunoglobulins"/>
    <property type="match status" value="3"/>
</dbReference>
<sequence>MPSPAHIQRGGSASAHEIAPSGSFSQRRDLLLRALLVLFLVALAMSAALTYLFFTRRWPVATLAPSLTVIPRQLHFNESLTLVGKGFGAGDLLILRRDGMIPLRDAHGQPLRVQANAIGAFAIQVTVTPDWQPGEHQLLVVDETQLLSIATTITVLSSPSTPAQLRLSDYTVDLGADLPGTTTRLAITLLNAGDGQLNWRASCDRSWLGVDPASGSFIGSEVVTLVAQRGDLAAGSYTAHVTFLQQAGGQGRPAQVLTVTMTVLGPSATLSIAPASLSYTASSDAQAPLRQTVALQNHSQQALDWSSHVTTNAGGDWLQVTPSAGHLAAEASITLSVTVSPASLSVGDYQGTVHFESVGGAGEGPQLLVSLHVVASGQLVLTPSALSFTTTQGQNPPPQSLTLYNNGGLTVGWSLTSSTSDNGPWLGATPTSGTLAPGARVTVKVQINVAGLAPGSYQGSLIFSAGALKQEITVTLTVQTLALPTISVEPAILIFDVPHGTTPAAETVTITNGGNAPLNWIITADQSDPPLKITPESGGPLAPGQDVTVSIVPMLSQVPANTSLSLTLTVAERDQNLASLVSPQQVLVLIAVI</sequence>
<dbReference type="PANTHER" id="PTHR46348">
    <property type="entry name" value="DELETED IN LUNG AND ESOPHAGEAL CANCER PROTEIN 1"/>
    <property type="match status" value="1"/>
</dbReference>
<evidence type="ECO:0000256" key="1">
    <source>
        <dbReference type="SAM" id="Phobius"/>
    </source>
</evidence>
<evidence type="ECO:0000313" key="4">
    <source>
        <dbReference type="Proteomes" id="UP000334820"/>
    </source>
</evidence>
<protein>
    <recommendedName>
        <fullName evidence="2">BACON domain-containing protein</fullName>
    </recommendedName>
</protein>
<dbReference type="NCBIfam" id="NF012200">
    <property type="entry name" value="choice_anch_D"/>
    <property type="match status" value="1"/>
</dbReference>
<dbReference type="InterPro" id="IPR024361">
    <property type="entry name" value="BACON"/>
</dbReference>
<keyword evidence="1" id="KW-0472">Membrane</keyword>
<gene>
    <name evidence="3" type="ORF">KTAU_33830</name>
</gene>
<name>A0A5J4KDN0_9CHLR</name>